<dbReference type="CDD" id="cd02440">
    <property type="entry name" value="AdoMet_MTases"/>
    <property type="match status" value="1"/>
</dbReference>
<sequence>MLPYKDFTFPLNVYSHVLLKDYGSFEYLHYGLFSADDADVLKAQQRATDLLFAHLPPNPCRILEVGIGLGTTLAKLVKAGYDVIGITPDKNQINYAKNSYGDELPAVHSRLEDLSAAQKFDLILFQESAQYIDTTAIFNKALELLTDDGQIIIMDEISLRKGSPSDPGLPLLDNYISQGQASGFELIEQLDLSSQALPTNSYLLDAVIRYRENVIDELSLSAEDIDGLIDSAKLYLAKYQDGRYGYCFLQLKKKAFISADWSIDLAKSNDEAELLNLFQASFGYQVQPELWRWKYRGLDMLGTLVRRDGRAIAFYGAMPRAIHLFGFPATAVQIGDVMVHPDERGTLTRKGAFFHAAASFLERFVGEDKAFPIAFGFPSARVFRLAARLGLYERVGELMRVSWPALQTRPSYSVRLRPLSQNPGATVDRLWLEMADALQDQVVGVRDWAYLQQRYLDHPTVDYQLYLVSSRLTGSPLGIVVTRILDDAVELLDIIAPPQRVATLIHCLRRLTWNLGKPQAYAWITTQHANLLAGETGEITPTDIIIPHNHWTPGLPASALLGRWWLMGGDTDFR</sequence>
<dbReference type="Gene3D" id="3.40.630.30">
    <property type="match status" value="1"/>
</dbReference>
<evidence type="ECO:0000313" key="3">
    <source>
        <dbReference type="Proteomes" id="UP001160519"/>
    </source>
</evidence>
<dbReference type="AlphaFoldDB" id="A0AA43TNY8"/>
<dbReference type="GO" id="GO:0008757">
    <property type="term" value="F:S-adenosylmethionine-dependent methyltransferase activity"/>
    <property type="evidence" value="ECO:0007669"/>
    <property type="project" value="InterPro"/>
</dbReference>
<dbReference type="Pfam" id="PF13527">
    <property type="entry name" value="Acetyltransf_9"/>
    <property type="match status" value="1"/>
</dbReference>
<dbReference type="InterPro" id="IPR029063">
    <property type="entry name" value="SAM-dependent_MTases_sf"/>
</dbReference>
<feature type="domain" description="Methyltransferase type 11" evidence="1">
    <location>
        <begin position="63"/>
        <end position="153"/>
    </location>
</feature>
<dbReference type="InterPro" id="IPR016181">
    <property type="entry name" value="Acyl_CoA_acyltransferase"/>
</dbReference>
<proteinExistence type="predicted"/>
<reference evidence="2" key="1">
    <citation type="submission" date="2023-01" db="EMBL/GenBank/DDBJ databases">
        <title>Biogeochemical cycle of methane in antarctic sediments.</title>
        <authorList>
            <person name="Roldan D.M."/>
            <person name="Menes R.J."/>
        </authorList>
    </citation>
    <scope>NUCLEOTIDE SEQUENCE [LARGE SCALE GENOMIC DNA]</scope>
    <source>
        <strain evidence="2">K-2018 MAG008</strain>
    </source>
</reference>
<dbReference type="InterPro" id="IPR013216">
    <property type="entry name" value="Methyltransf_11"/>
</dbReference>
<organism evidence="2 3">
    <name type="scientific">Candidatus Methylobacter titanis</name>
    <dbReference type="NCBI Taxonomy" id="3053457"/>
    <lineage>
        <taxon>Bacteria</taxon>
        <taxon>Pseudomonadati</taxon>
        <taxon>Pseudomonadota</taxon>
        <taxon>Gammaproteobacteria</taxon>
        <taxon>Methylococcales</taxon>
        <taxon>Methylococcaceae</taxon>
        <taxon>Methylobacter</taxon>
    </lineage>
</organism>
<dbReference type="Pfam" id="PF08241">
    <property type="entry name" value="Methyltransf_11"/>
    <property type="match status" value="1"/>
</dbReference>
<dbReference type="SUPFAM" id="SSF55729">
    <property type="entry name" value="Acyl-CoA N-acyltransferases (Nat)"/>
    <property type="match status" value="1"/>
</dbReference>
<gene>
    <name evidence="2" type="ORF">PSU93_03510</name>
</gene>
<dbReference type="SUPFAM" id="SSF53335">
    <property type="entry name" value="S-adenosyl-L-methionine-dependent methyltransferases"/>
    <property type="match status" value="1"/>
</dbReference>
<comment type="caution">
    <text evidence="2">The sequence shown here is derived from an EMBL/GenBank/DDBJ whole genome shotgun (WGS) entry which is preliminary data.</text>
</comment>
<dbReference type="Proteomes" id="UP001160519">
    <property type="component" value="Unassembled WGS sequence"/>
</dbReference>
<dbReference type="Gene3D" id="3.40.50.150">
    <property type="entry name" value="Vaccinia Virus protein VP39"/>
    <property type="match status" value="1"/>
</dbReference>
<dbReference type="GO" id="GO:0032259">
    <property type="term" value="P:methylation"/>
    <property type="evidence" value="ECO:0007669"/>
    <property type="project" value="UniProtKB-KW"/>
</dbReference>
<keyword evidence="3" id="KW-1185">Reference proteome</keyword>
<evidence type="ECO:0000259" key="1">
    <source>
        <dbReference type="Pfam" id="PF08241"/>
    </source>
</evidence>
<name>A0AA43TNY8_9GAMM</name>
<keyword evidence="2" id="KW-0489">Methyltransferase</keyword>
<keyword evidence="2" id="KW-0808">Transferase</keyword>
<accession>A0AA43TNY8</accession>
<evidence type="ECO:0000313" key="2">
    <source>
        <dbReference type="EMBL" id="MDI1230200.1"/>
    </source>
</evidence>
<dbReference type="EMBL" id="JAQSDF010000006">
    <property type="protein sequence ID" value="MDI1230200.1"/>
    <property type="molecule type" value="Genomic_DNA"/>
</dbReference>
<protein>
    <submittedName>
        <fullName evidence="2">Bifunctional class I SAM-dependent methyltransferase/GNAT family N-acetyltransferase</fullName>
    </submittedName>
</protein>